<dbReference type="AlphaFoldDB" id="A0A4Z2J3I9"/>
<accession>A0A4Z2J3I9</accession>
<comment type="caution">
    <text evidence="2">The sequence shown here is derived from an EMBL/GenBank/DDBJ whole genome shotgun (WGS) entry which is preliminary data.</text>
</comment>
<proteinExistence type="predicted"/>
<organism evidence="2 3">
    <name type="scientific">Liparis tanakae</name>
    <name type="common">Tanaka's snailfish</name>
    <dbReference type="NCBI Taxonomy" id="230148"/>
    <lineage>
        <taxon>Eukaryota</taxon>
        <taxon>Metazoa</taxon>
        <taxon>Chordata</taxon>
        <taxon>Craniata</taxon>
        <taxon>Vertebrata</taxon>
        <taxon>Euteleostomi</taxon>
        <taxon>Actinopterygii</taxon>
        <taxon>Neopterygii</taxon>
        <taxon>Teleostei</taxon>
        <taxon>Neoteleostei</taxon>
        <taxon>Acanthomorphata</taxon>
        <taxon>Eupercaria</taxon>
        <taxon>Perciformes</taxon>
        <taxon>Cottioidei</taxon>
        <taxon>Cottales</taxon>
        <taxon>Liparidae</taxon>
        <taxon>Liparis</taxon>
    </lineage>
</organism>
<evidence type="ECO:0000256" key="1">
    <source>
        <dbReference type="SAM" id="Phobius"/>
    </source>
</evidence>
<keyword evidence="1" id="KW-0812">Transmembrane</keyword>
<keyword evidence="3" id="KW-1185">Reference proteome</keyword>
<feature type="transmembrane region" description="Helical" evidence="1">
    <location>
        <begin position="27"/>
        <end position="56"/>
    </location>
</feature>
<dbReference type="EMBL" id="SRLO01000029">
    <property type="protein sequence ID" value="TNN84063.1"/>
    <property type="molecule type" value="Genomic_DNA"/>
</dbReference>
<sequence>MTDCPNSITDYDALQKMGSERTSPPNLIIILILILLLLVVMVASSEVEVLWILFLGDSHFLEDVSRRPVVAVLKSTN</sequence>
<keyword evidence="1" id="KW-1133">Transmembrane helix</keyword>
<dbReference type="Proteomes" id="UP000314294">
    <property type="component" value="Unassembled WGS sequence"/>
</dbReference>
<reference evidence="2 3" key="1">
    <citation type="submission" date="2019-03" db="EMBL/GenBank/DDBJ databases">
        <title>First draft genome of Liparis tanakae, snailfish: a comprehensive survey of snailfish specific genes.</title>
        <authorList>
            <person name="Kim W."/>
            <person name="Song I."/>
            <person name="Jeong J.-H."/>
            <person name="Kim D."/>
            <person name="Kim S."/>
            <person name="Ryu S."/>
            <person name="Song J.Y."/>
            <person name="Lee S.K."/>
        </authorList>
    </citation>
    <scope>NUCLEOTIDE SEQUENCE [LARGE SCALE GENOMIC DNA]</scope>
    <source>
        <tissue evidence="2">Muscle</tissue>
    </source>
</reference>
<evidence type="ECO:0000313" key="3">
    <source>
        <dbReference type="Proteomes" id="UP000314294"/>
    </source>
</evidence>
<name>A0A4Z2J3I9_9TELE</name>
<gene>
    <name evidence="2" type="ORF">EYF80_005669</name>
</gene>
<protein>
    <submittedName>
        <fullName evidence="2">Uncharacterized protein</fullName>
    </submittedName>
</protein>
<evidence type="ECO:0000313" key="2">
    <source>
        <dbReference type="EMBL" id="TNN84063.1"/>
    </source>
</evidence>
<keyword evidence="1" id="KW-0472">Membrane</keyword>